<dbReference type="Proteomes" id="UP001642540">
    <property type="component" value="Unassembled WGS sequence"/>
</dbReference>
<comment type="similarity">
    <text evidence="2">Belongs to the glutamate-gated ion channel (TC 1.A.10.1) family.</text>
</comment>
<evidence type="ECO:0000256" key="3">
    <source>
        <dbReference type="ARBA" id="ARBA00022448"/>
    </source>
</evidence>
<evidence type="ECO:0000313" key="15">
    <source>
        <dbReference type="EMBL" id="CAL8117726.1"/>
    </source>
</evidence>
<reference evidence="15 16" key="1">
    <citation type="submission" date="2024-08" db="EMBL/GenBank/DDBJ databases">
        <authorList>
            <person name="Cucini C."/>
            <person name="Frati F."/>
        </authorList>
    </citation>
    <scope>NUCLEOTIDE SEQUENCE [LARGE SCALE GENOMIC DNA]</scope>
</reference>
<keyword evidence="5 13" id="KW-0812">Transmembrane</keyword>
<feature type="transmembrane region" description="Helical" evidence="13">
    <location>
        <begin position="291"/>
        <end position="310"/>
    </location>
</feature>
<feature type="domain" description="Ionotropic glutamate receptor L-glutamate and glycine-binding" evidence="14">
    <location>
        <begin position="180"/>
        <end position="238"/>
    </location>
</feature>
<proteinExistence type="inferred from homology"/>
<keyword evidence="3" id="KW-0813">Transport</keyword>
<dbReference type="PANTHER" id="PTHR42643:SF24">
    <property type="entry name" value="IONOTROPIC RECEPTOR 60A"/>
    <property type="match status" value="1"/>
</dbReference>
<keyword evidence="7" id="KW-0406">Ion transport</keyword>
<evidence type="ECO:0000259" key="14">
    <source>
        <dbReference type="SMART" id="SM00918"/>
    </source>
</evidence>
<evidence type="ECO:0000256" key="6">
    <source>
        <dbReference type="ARBA" id="ARBA00022989"/>
    </source>
</evidence>
<gene>
    <name evidence="15" type="ORF">ODALV1_LOCUS17827</name>
</gene>
<protein>
    <recommendedName>
        <fullName evidence="14">Ionotropic glutamate receptor L-glutamate and glycine-binding domain-containing protein</fullName>
    </recommendedName>
</protein>
<evidence type="ECO:0000256" key="11">
    <source>
        <dbReference type="ARBA" id="ARBA00023286"/>
    </source>
</evidence>
<evidence type="ECO:0000256" key="4">
    <source>
        <dbReference type="ARBA" id="ARBA00022475"/>
    </source>
</evidence>
<dbReference type="Gene3D" id="3.40.190.10">
    <property type="entry name" value="Periplasmic binding protein-like II"/>
    <property type="match status" value="1"/>
</dbReference>
<keyword evidence="11" id="KW-1071">Ligand-gated ion channel</keyword>
<comment type="caution">
    <text evidence="15">The sequence shown here is derived from an EMBL/GenBank/DDBJ whole genome shotgun (WGS) entry which is preliminary data.</text>
</comment>
<keyword evidence="16" id="KW-1185">Reference proteome</keyword>
<comment type="subcellular location">
    <subcellularLocation>
        <location evidence="1">Cell membrane</location>
        <topology evidence="1">Multi-pass membrane protein</topology>
    </subcellularLocation>
</comment>
<feature type="transmembrane region" description="Helical" evidence="13">
    <location>
        <begin position="361"/>
        <end position="382"/>
    </location>
</feature>
<name>A0ABP1R4T3_9HEXA</name>
<evidence type="ECO:0000256" key="5">
    <source>
        <dbReference type="ARBA" id="ARBA00022692"/>
    </source>
</evidence>
<sequence>MENVLHQHAISEKNCFLSFNLEETHTNTDHIFDWTAITSFLEPFKILRIPQEHQPQRYSLPQSKFKSNCWTTIVNLKTAASKDKSTLNNLPGNPIQDNFIFISENETSLLSHFEQFKILDKFSHKYGMVLNPEEHQKIQYFVEPNVYTGKFIKVFNPLFKKSLTNLNGRTLRVSYIIFPPYMFRKANGELIGIQKNLLDEIAAHSNATFKYVGTPKTRGFGNLLPNGSWTGLVGELVEGRADVITNSAPTFTRYPVFTFTTPEYLESLIFCVKLPQPIQHWQALVYPLSPLIWLLTLVFFIAFIFLFILMDVLDQDYSKESAGGLYIIGMESALVLYAMLMDQPGLSPKAKGISRMNNLMWIFFCFMMGIAYKGNLVGYLTFTEKSSVPTTFSELEADSRYTIILQGVGGMELELFRHSPNPVMKGIAKRMTINLNTTSCLIAAATNEFTACLAWSSKIFATVAKYSASDENIHKLFIASQDTGGSAHGGLALRKNLIFAEQFIKYVGVARASALVVKWYSDNLRKIEVEAKATLRKEKSILPTDTVAEEDSDTARVLTTTHLFVVFLLIAVGFSASVLGFIGEHIMYRVVYRRNGLSKMETVSLNLLLDNPL</sequence>
<keyword evidence="4" id="KW-1003">Cell membrane</keyword>
<evidence type="ECO:0000256" key="8">
    <source>
        <dbReference type="ARBA" id="ARBA00023136"/>
    </source>
</evidence>
<evidence type="ECO:0000256" key="2">
    <source>
        <dbReference type="ARBA" id="ARBA00008685"/>
    </source>
</evidence>
<dbReference type="Pfam" id="PF10613">
    <property type="entry name" value="Lig_chan-Glu_bd"/>
    <property type="match status" value="1"/>
</dbReference>
<evidence type="ECO:0000313" key="16">
    <source>
        <dbReference type="Proteomes" id="UP001642540"/>
    </source>
</evidence>
<evidence type="ECO:0000256" key="10">
    <source>
        <dbReference type="ARBA" id="ARBA00023180"/>
    </source>
</evidence>
<dbReference type="EMBL" id="CAXLJM020000055">
    <property type="protein sequence ID" value="CAL8117726.1"/>
    <property type="molecule type" value="Genomic_DNA"/>
</dbReference>
<organism evidence="15 16">
    <name type="scientific">Orchesella dallaii</name>
    <dbReference type="NCBI Taxonomy" id="48710"/>
    <lineage>
        <taxon>Eukaryota</taxon>
        <taxon>Metazoa</taxon>
        <taxon>Ecdysozoa</taxon>
        <taxon>Arthropoda</taxon>
        <taxon>Hexapoda</taxon>
        <taxon>Collembola</taxon>
        <taxon>Entomobryomorpha</taxon>
        <taxon>Entomobryoidea</taxon>
        <taxon>Orchesellidae</taxon>
        <taxon>Orchesellinae</taxon>
        <taxon>Orchesella</taxon>
    </lineage>
</organism>
<keyword evidence="6 13" id="KW-1133">Transmembrane helix</keyword>
<keyword evidence="8 13" id="KW-0472">Membrane</keyword>
<dbReference type="Pfam" id="PF00060">
    <property type="entry name" value="Lig_chan"/>
    <property type="match status" value="1"/>
</dbReference>
<evidence type="ECO:0000256" key="1">
    <source>
        <dbReference type="ARBA" id="ARBA00004651"/>
    </source>
</evidence>
<evidence type="ECO:0000256" key="13">
    <source>
        <dbReference type="SAM" id="Phobius"/>
    </source>
</evidence>
<dbReference type="InterPro" id="IPR052192">
    <property type="entry name" value="Insect_Ionotropic_Sensory_Rcpt"/>
</dbReference>
<evidence type="ECO:0000256" key="12">
    <source>
        <dbReference type="ARBA" id="ARBA00023303"/>
    </source>
</evidence>
<keyword evidence="9" id="KW-0675">Receptor</keyword>
<accession>A0ABP1R4T3</accession>
<keyword evidence="10" id="KW-0325">Glycoprotein</keyword>
<dbReference type="SUPFAM" id="SSF53850">
    <property type="entry name" value="Periplasmic binding protein-like II"/>
    <property type="match status" value="1"/>
</dbReference>
<dbReference type="SMART" id="SM00918">
    <property type="entry name" value="Lig_chan-Glu_bd"/>
    <property type="match status" value="1"/>
</dbReference>
<dbReference type="PANTHER" id="PTHR42643">
    <property type="entry name" value="IONOTROPIC RECEPTOR 20A-RELATED"/>
    <property type="match status" value="1"/>
</dbReference>
<dbReference type="InterPro" id="IPR019594">
    <property type="entry name" value="Glu/Gly-bd"/>
</dbReference>
<keyword evidence="12" id="KW-0407">Ion channel</keyword>
<dbReference type="Gene3D" id="1.10.287.70">
    <property type="match status" value="1"/>
</dbReference>
<feature type="transmembrane region" description="Helical" evidence="13">
    <location>
        <begin position="563"/>
        <end position="583"/>
    </location>
</feature>
<evidence type="ECO:0000256" key="7">
    <source>
        <dbReference type="ARBA" id="ARBA00023065"/>
    </source>
</evidence>
<evidence type="ECO:0000256" key="9">
    <source>
        <dbReference type="ARBA" id="ARBA00023170"/>
    </source>
</evidence>
<dbReference type="InterPro" id="IPR001320">
    <property type="entry name" value="Iontro_rcpt_C"/>
</dbReference>
<feature type="transmembrane region" description="Helical" evidence="13">
    <location>
        <begin position="322"/>
        <end position="340"/>
    </location>
</feature>